<dbReference type="EMBL" id="VTER01000005">
    <property type="protein sequence ID" value="TYS48601.1"/>
    <property type="molecule type" value="Genomic_DNA"/>
</dbReference>
<dbReference type="Proteomes" id="UP000322139">
    <property type="component" value="Unassembled WGS sequence"/>
</dbReference>
<comment type="caution">
    <text evidence="2">The sequence shown here is derived from an EMBL/GenBank/DDBJ whole genome shotgun (WGS) entry which is preliminary data.</text>
</comment>
<dbReference type="RefSeq" id="WP_148974774.1">
    <property type="nucleotide sequence ID" value="NZ_VTER01000005.1"/>
</dbReference>
<feature type="chain" id="PRO_5039300233" evidence="1">
    <location>
        <begin position="20"/>
        <end position="203"/>
    </location>
</feature>
<evidence type="ECO:0000313" key="2">
    <source>
        <dbReference type="EMBL" id="TYS48601.1"/>
    </source>
</evidence>
<protein>
    <submittedName>
        <fullName evidence="2">Uncharacterized protein</fullName>
    </submittedName>
</protein>
<evidence type="ECO:0000313" key="3">
    <source>
        <dbReference type="Proteomes" id="UP000322139"/>
    </source>
</evidence>
<feature type="signal peptide" evidence="1">
    <location>
        <begin position="1"/>
        <end position="19"/>
    </location>
</feature>
<reference evidence="2 3" key="1">
    <citation type="submission" date="2019-08" db="EMBL/GenBank/DDBJ databases">
        <title>Bacillus genomes from the desert of Cuatro Cienegas, Coahuila.</title>
        <authorList>
            <person name="Olmedo-Alvarez G."/>
        </authorList>
    </citation>
    <scope>NUCLEOTIDE SEQUENCE [LARGE SCALE GENOMIC DNA]</scope>
    <source>
        <strain evidence="2 3">CH446_14T</strain>
    </source>
</reference>
<accession>A0A5D4RE88</accession>
<name>A0A5D4RE88_9BACI</name>
<dbReference type="AlphaFoldDB" id="A0A5D4RE88"/>
<evidence type="ECO:0000256" key="1">
    <source>
        <dbReference type="SAM" id="SignalP"/>
    </source>
</evidence>
<organism evidence="2 3">
    <name type="scientific">Bacillus infantis</name>
    <dbReference type="NCBI Taxonomy" id="324767"/>
    <lineage>
        <taxon>Bacteria</taxon>
        <taxon>Bacillati</taxon>
        <taxon>Bacillota</taxon>
        <taxon>Bacilli</taxon>
        <taxon>Bacillales</taxon>
        <taxon>Bacillaceae</taxon>
        <taxon>Bacillus</taxon>
    </lineage>
</organism>
<proteinExistence type="predicted"/>
<gene>
    <name evidence="2" type="ORF">FZD51_10805</name>
</gene>
<keyword evidence="1" id="KW-0732">Signal</keyword>
<sequence length="203" mass="21960">MKSISTLLGIVLLAISLNACDDNNPQSNTLSVAEPTERENAILATTADRSFVFDFSIDSEYKEASVWIEKYEAGTLADDQINKLTAPVAKSGSIIFATSKTNDNQKQLLFNIGVTSNGSTGSAIGFDENSTVLDSMSSVWGSFQGEITPTEGEAVLASICYSDNDDDANMSSLTSEFYNNADGHLSELEEYDVVYLIKTEFVK</sequence>